<proteinExistence type="predicted"/>
<dbReference type="GO" id="GO:0032259">
    <property type="term" value="P:methylation"/>
    <property type="evidence" value="ECO:0007669"/>
    <property type="project" value="UniProtKB-KW"/>
</dbReference>
<keyword evidence="3" id="KW-1185">Reference proteome</keyword>
<evidence type="ECO:0000259" key="1">
    <source>
        <dbReference type="Pfam" id="PF08241"/>
    </source>
</evidence>
<reference evidence="3" key="1">
    <citation type="journal article" date="2019" name="Int. J. Syst. Evol. Microbiol.">
        <title>The Global Catalogue of Microorganisms (GCM) 10K type strain sequencing project: providing services to taxonomists for standard genome sequencing and annotation.</title>
        <authorList>
            <consortium name="The Broad Institute Genomics Platform"/>
            <consortium name="The Broad Institute Genome Sequencing Center for Infectious Disease"/>
            <person name="Wu L."/>
            <person name="Ma J."/>
        </authorList>
    </citation>
    <scope>NUCLEOTIDE SEQUENCE [LARGE SCALE GENOMIC DNA]</scope>
    <source>
        <strain evidence="3">JCM 4738</strain>
    </source>
</reference>
<dbReference type="InterPro" id="IPR029063">
    <property type="entry name" value="SAM-dependent_MTases_sf"/>
</dbReference>
<protein>
    <submittedName>
        <fullName evidence="2">Methyltransferase type 11</fullName>
    </submittedName>
</protein>
<comment type="caution">
    <text evidence="2">The sequence shown here is derived from an EMBL/GenBank/DDBJ whole genome shotgun (WGS) entry which is preliminary data.</text>
</comment>
<dbReference type="Pfam" id="PF08241">
    <property type="entry name" value="Methyltransf_11"/>
    <property type="match status" value="1"/>
</dbReference>
<evidence type="ECO:0000313" key="2">
    <source>
        <dbReference type="EMBL" id="GHB61802.1"/>
    </source>
</evidence>
<dbReference type="Proteomes" id="UP000642673">
    <property type="component" value="Unassembled WGS sequence"/>
</dbReference>
<name>A0ABQ3F0U1_9ACTN</name>
<dbReference type="GO" id="GO:0008168">
    <property type="term" value="F:methyltransferase activity"/>
    <property type="evidence" value="ECO:0007669"/>
    <property type="project" value="UniProtKB-KW"/>
</dbReference>
<dbReference type="SUPFAM" id="SSF53335">
    <property type="entry name" value="S-adenosyl-L-methionine-dependent methyltransferases"/>
    <property type="match status" value="1"/>
</dbReference>
<organism evidence="2 3">
    <name type="scientific">Streptomyces cirratus</name>
    <dbReference type="NCBI Taxonomy" id="68187"/>
    <lineage>
        <taxon>Bacteria</taxon>
        <taxon>Bacillati</taxon>
        <taxon>Actinomycetota</taxon>
        <taxon>Actinomycetes</taxon>
        <taxon>Kitasatosporales</taxon>
        <taxon>Streptomycetaceae</taxon>
        <taxon>Streptomyces</taxon>
    </lineage>
</organism>
<gene>
    <name evidence="2" type="ORF">GCM10010347_35030</name>
</gene>
<dbReference type="EMBL" id="BMVP01000005">
    <property type="protein sequence ID" value="GHB61802.1"/>
    <property type="molecule type" value="Genomic_DNA"/>
</dbReference>
<dbReference type="PANTHER" id="PTHR43460:SF1">
    <property type="entry name" value="METHYLTRANSFERASE TYPE 11 DOMAIN-CONTAINING PROTEIN"/>
    <property type="match status" value="1"/>
</dbReference>
<accession>A0ABQ3F0U1</accession>
<keyword evidence="2" id="KW-0489">Methyltransferase</keyword>
<keyword evidence="2" id="KW-0808">Transferase</keyword>
<evidence type="ECO:0000313" key="3">
    <source>
        <dbReference type="Proteomes" id="UP000642673"/>
    </source>
</evidence>
<feature type="domain" description="Methyltransferase type 11" evidence="1">
    <location>
        <begin position="94"/>
        <end position="181"/>
    </location>
</feature>
<dbReference type="InterPro" id="IPR052939">
    <property type="entry name" value="23S_rRNA_MeTrnsfrase_RlmA"/>
</dbReference>
<dbReference type="PANTHER" id="PTHR43460">
    <property type="entry name" value="METHYLTRANSFERASE"/>
    <property type="match status" value="1"/>
</dbReference>
<sequence>MVIHPNASHGPPPTLVDCRRGPAGRVGNPVDHSGASWEDPDMTRTFDHLVAEADSVSVEGWDFSWLDGRATEQRPSWGYQKLLGERLAAVGSALDVQTGGGEVLAGAGPLPRLTAATESWPPNVAKATRLLHPLGAVVVADADEPPLPFGDEAFELVSSRHPVTVWWDEIARVLAPGGTYFSQQVGPASVFELVEFFLGPQPPQVRRARHPEDALAGATAAGLEVVDLRSERLRTEFHDIGAVVYFLRKVIWMVPGFTVGHYRDRLRELHERIESEGPFVAHTARFLIEARKSG</sequence>
<dbReference type="InterPro" id="IPR013216">
    <property type="entry name" value="Methyltransf_11"/>
</dbReference>
<dbReference type="Gene3D" id="3.40.50.150">
    <property type="entry name" value="Vaccinia Virus protein VP39"/>
    <property type="match status" value="1"/>
</dbReference>